<dbReference type="Proteomes" id="UP000826195">
    <property type="component" value="Unassembled WGS sequence"/>
</dbReference>
<protein>
    <submittedName>
        <fullName evidence="1">Uncharacterized protein</fullName>
    </submittedName>
</protein>
<organism evidence="1 2">
    <name type="scientific">Cotesia glomerata</name>
    <name type="common">Lepidopteran parasitic wasp</name>
    <name type="synonym">Apanteles glomeratus</name>
    <dbReference type="NCBI Taxonomy" id="32391"/>
    <lineage>
        <taxon>Eukaryota</taxon>
        <taxon>Metazoa</taxon>
        <taxon>Ecdysozoa</taxon>
        <taxon>Arthropoda</taxon>
        <taxon>Hexapoda</taxon>
        <taxon>Insecta</taxon>
        <taxon>Pterygota</taxon>
        <taxon>Neoptera</taxon>
        <taxon>Endopterygota</taxon>
        <taxon>Hymenoptera</taxon>
        <taxon>Apocrita</taxon>
        <taxon>Ichneumonoidea</taxon>
        <taxon>Braconidae</taxon>
        <taxon>Microgastrinae</taxon>
        <taxon>Cotesia</taxon>
    </lineage>
</organism>
<reference evidence="1 2" key="1">
    <citation type="journal article" date="2021" name="J. Hered.">
        <title>A chromosome-level genome assembly of the parasitoid wasp, Cotesia glomerata (Hymenoptera: Braconidae).</title>
        <authorList>
            <person name="Pinto B.J."/>
            <person name="Weis J.J."/>
            <person name="Gamble T."/>
            <person name="Ode P.J."/>
            <person name="Paul R."/>
            <person name="Zaspel J.M."/>
        </authorList>
    </citation>
    <scope>NUCLEOTIDE SEQUENCE [LARGE SCALE GENOMIC DNA]</scope>
    <source>
        <strain evidence="1">CgM1</strain>
    </source>
</reference>
<evidence type="ECO:0000313" key="1">
    <source>
        <dbReference type="EMBL" id="KAH0534797.1"/>
    </source>
</evidence>
<evidence type="ECO:0000313" key="2">
    <source>
        <dbReference type="Proteomes" id="UP000826195"/>
    </source>
</evidence>
<accession>A0AAV7HWA1</accession>
<keyword evidence="2" id="KW-1185">Reference proteome</keyword>
<dbReference type="AlphaFoldDB" id="A0AAV7HWA1"/>
<comment type="caution">
    <text evidence="1">The sequence shown here is derived from an EMBL/GenBank/DDBJ whole genome shotgun (WGS) entry which is preliminary data.</text>
</comment>
<name>A0AAV7HWA1_COTGL</name>
<gene>
    <name evidence="1" type="ORF">KQX54_008579</name>
</gene>
<proteinExistence type="predicted"/>
<dbReference type="EMBL" id="JAHXZJ010002982">
    <property type="protein sequence ID" value="KAH0534797.1"/>
    <property type="molecule type" value="Genomic_DNA"/>
</dbReference>
<sequence length="133" mass="15146">MTTISLVDIDDRELGEEKIETFLPEIALLQLNEYEHTNLSETQEINDLDAEATEENSAITSIPIVTFGEEEETSVITPVPVITLEDESKDIFDLSLEDCETKEKGTTSLSWEMNRVIEEIVKVRGKKKKEDRK</sequence>